<proteinExistence type="inferred from homology"/>
<dbReference type="GO" id="GO:0005730">
    <property type="term" value="C:nucleolus"/>
    <property type="evidence" value="ECO:0007669"/>
    <property type="project" value="UniProtKB-SubCell"/>
</dbReference>
<dbReference type="CDD" id="cd00009">
    <property type="entry name" value="AAA"/>
    <property type="match status" value="1"/>
</dbReference>
<feature type="domain" description="AAA+ ATPase" evidence="10">
    <location>
        <begin position="279"/>
        <end position="424"/>
    </location>
</feature>
<evidence type="ECO:0000256" key="6">
    <source>
        <dbReference type="ARBA" id="ARBA00022840"/>
    </source>
</evidence>
<dbReference type="PANTHER" id="PTHR48103:SF2">
    <property type="entry name" value="MIDASIN"/>
    <property type="match status" value="1"/>
</dbReference>
<gene>
    <name evidence="11" type="ORF">TrCOL_g5302</name>
</gene>
<dbReference type="GO" id="GO:0005524">
    <property type="term" value="F:ATP binding"/>
    <property type="evidence" value="ECO:0007669"/>
    <property type="project" value="UniProtKB-KW"/>
</dbReference>
<feature type="domain" description="AAA+ ATPase" evidence="10">
    <location>
        <begin position="582"/>
        <end position="870"/>
    </location>
</feature>
<accession>A0A9W7LEQ8</accession>
<evidence type="ECO:0000256" key="9">
    <source>
        <dbReference type="SAM" id="MobiDB-lite"/>
    </source>
</evidence>
<dbReference type="SMART" id="SM00382">
    <property type="entry name" value="AAA"/>
    <property type="match status" value="2"/>
</dbReference>
<evidence type="ECO:0000313" key="12">
    <source>
        <dbReference type="Proteomes" id="UP001165065"/>
    </source>
</evidence>
<dbReference type="GO" id="GO:0030687">
    <property type="term" value="C:preribosome, large subunit precursor"/>
    <property type="evidence" value="ECO:0007669"/>
    <property type="project" value="TreeGrafter"/>
</dbReference>
<comment type="caution">
    <text evidence="11">The sequence shown here is derived from an EMBL/GenBank/DDBJ whole genome shotgun (WGS) entry which is preliminary data.</text>
</comment>
<evidence type="ECO:0000313" key="11">
    <source>
        <dbReference type="EMBL" id="GMI47126.1"/>
    </source>
</evidence>
<evidence type="ECO:0000256" key="7">
    <source>
        <dbReference type="ARBA" id="ARBA00023186"/>
    </source>
</evidence>
<keyword evidence="6" id="KW-0067">ATP-binding</keyword>
<name>A0A9W7LEQ8_9STRA</name>
<evidence type="ECO:0000256" key="3">
    <source>
        <dbReference type="ARBA" id="ARBA00007188"/>
    </source>
</evidence>
<dbReference type="FunFam" id="3.40.50.300:FF:000142">
    <property type="entry name" value="Midasin"/>
    <property type="match status" value="1"/>
</dbReference>
<organism evidence="11 12">
    <name type="scientific">Triparma columacea</name>
    <dbReference type="NCBI Taxonomy" id="722753"/>
    <lineage>
        <taxon>Eukaryota</taxon>
        <taxon>Sar</taxon>
        <taxon>Stramenopiles</taxon>
        <taxon>Ochrophyta</taxon>
        <taxon>Bolidophyceae</taxon>
        <taxon>Parmales</taxon>
        <taxon>Triparmaceae</taxon>
        <taxon>Triparma</taxon>
    </lineage>
</organism>
<keyword evidence="7" id="KW-0143">Chaperone</keyword>
<evidence type="ECO:0000256" key="4">
    <source>
        <dbReference type="ARBA" id="ARBA00017143"/>
    </source>
</evidence>
<evidence type="ECO:0000256" key="1">
    <source>
        <dbReference type="ARBA" id="ARBA00004604"/>
    </source>
</evidence>
<keyword evidence="12" id="KW-1185">Reference proteome</keyword>
<reference evidence="12" key="1">
    <citation type="journal article" date="2023" name="Commun. Biol.">
        <title>Genome analysis of Parmales, the sister group of diatoms, reveals the evolutionary specialization of diatoms from phago-mixotrophs to photoautotrophs.</title>
        <authorList>
            <person name="Ban H."/>
            <person name="Sato S."/>
            <person name="Yoshikawa S."/>
            <person name="Yamada K."/>
            <person name="Nakamura Y."/>
            <person name="Ichinomiya M."/>
            <person name="Sato N."/>
            <person name="Blanc-Mathieu R."/>
            <person name="Endo H."/>
            <person name="Kuwata A."/>
            <person name="Ogata H."/>
        </authorList>
    </citation>
    <scope>NUCLEOTIDE SEQUENCE [LARGE SCALE GENOMIC DNA]</scope>
</reference>
<keyword evidence="8" id="KW-0539">Nucleus</keyword>
<dbReference type="GO" id="GO:0000027">
    <property type="term" value="P:ribosomal large subunit assembly"/>
    <property type="evidence" value="ECO:0007669"/>
    <property type="project" value="TreeGrafter"/>
</dbReference>
<dbReference type="InterPro" id="IPR003593">
    <property type="entry name" value="AAA+_ATPase"/>
</dbReference>
<comment type="subcellular location">
    <subcellularLocation>
        <location evidence="1">Nucleus</location>
        <location evidence="1">Nucleolus</location>
    </subcellularLocation>
    <subcellularLocation>
        <location evidence="2">Nucleus</location>
        <location evidence="2">Nucleoplasm</location>
    </subcellularLocation>
</comment>
<feature type="region of interest" description="Disordered" evidence="9">
    <location>
        <begin position="718"/>
        <end position="747"/>
    </location>
</feature>
<keyword evidence="5" id="KW-0547">Nucleotide-binding</keyword>
<dbReference type="GO" id="GO:0016887">
    <property type="term" value="F:ATP hydrolysis activity"/>
    <property type="evidence" value="ECO:0007669"/>
    <property type="project" value="InterPro"/>
</dbReference>
<dbReference type="GO" id="GO:0005654">
    <property type="term" value="C:nucleoplasm"/>
    <property type="evidence" value="ECO:0007669"/>
    <property type="project" value="UniProtKB-SubCell"/>
</dbReference>
<evidence type="ECO:0000256" key="2">
    <source>
        <dbReference type="ARBA" id="ARBA00004642"/>
    </source>
</evidence>
<comment type="similarity">
    <text evidence="3">Belongs to the midasin family.</text>
</comment>
<dbReference type="InterPro" id="IPR027417">
    <property type="entry name" value="P-loop_NTPase"/>
</dbReference>
<dbReference type="InterPro" id="IPR011704">
    <property type="entry name" value="ATPase_dyneun-rel_AAA"/>
</dbReference>
<dbReference type="Pfam" id="PF17867">
    <property type="entry name" value="AAA_lid_7"/>
    <property type="match status" value="1"/>
</dbReference>
<dbReference type="Proteomes" id="UP001165065">
    <property type="component" value="Unassembled WGS sequence"/>
</dbReference>
<evidence type="ECO:0000259" key="10">
    <source>
        <dbReference type="SMART" id="SM00382"/>
    </source>
</evidence>
<dbReference type="OrthoDB" id="5186at2759"/>
<sequence>MLVDLVFQLGLTTLGQLQSNSINAEPNQIASTSGLAFTFTEGILVTAIRNGSWVLLDEINLASSETLQRLFGLLDGTTGTVTITERGDTAEVPRHPDFRLFAAMNPATDNGKKDLPESMRARFTEIYVPELTDASELREISSKYLSPHIARSSSPVDPTSSPIYTTISAYLKSVFEGFQLAFNTQLDPPSQTLLHKTLTSLLLPNPLTKKELDQPGQQPKFSPEPPNPPVLLKPFWLTSGPNTHVDWASLDSTTNTSKFVLTKTATKHLRSLSRCVASTPYPLLIEGPTSAGKTTLVSYLAARTGHRCVRINNHEHTDVQEYTGSYIANSDGKLVFQEGILVTALRNGYWIILDELNLAPSEVLEALNRLLDDNRELYISETQETVKPHPHFRLFATQNPAGAYGGRKALSRAFRNRFVEIHMGDIPNDELTTILELRCGCAPSHSKLLVKILNQLQTRRSSTNLFQGKNGLITPRDLLRWAERQPASKEDLAFEGYCLLAERLRDEEEKEIIRSTIEEVIKVKIDPPNLYCSPTAPGRSQLAEITSSSPNSLASAGLTPSQIAPTSTLLRLLLLVGRCISQKEPVLLVGETGCGKTTVCQLYSILYQRHLHVVNCHANSETSDLLGGLRPLRGRDAKVFSMVDSVRELLTLASPWVPSSNLTTPSVLLEDRDEESKEGEAKATTLDGFDRNQLNSIESSVIAFARSLHSHLKSLYDAEAPQASSAADEKKRKRRPTDPPPPIDSTTATTINETMMQIEKIYNLANALFECLDGPLVTAMRSGHLILLDEMSLAEDAVLERLNSVLEPGRTLTLAEKGSSAEDDEIDEIHGHEDFRIFATMIPGGDFGKRELSPALRSRFTEIWVPQISDRQDFELVLNSS</sequence>
<dbReference type="GO" id="GO:0000055">
    <property type="term" value="P:ribosomal large subunit export from nucleus"/>
    <property type="evidence" value="ECO:0007669"/>
    <property type="project" value="TreeGrafter"/>
</dbReference>
<protein>
    <recommendedName>
        <fullName evidence="4">Midasin</fullName>
    </recommendedName>
</protein>
<dbReference type="EMBL" id="BRYA01000331">
    <property type="protein sequence ID" value="GMI47126.1"/>
    <property type="molecule type" value="Genomic_DNA"/>
</dbReference>
<dbReference type="InterPro" id="IPR040848">
    <property type="entry name" value="AAA_lid_7"/>
</dbReference>
<dbReference type="AlphaFoldDB" id="A0A9W7LEQ8"/>
<dbReference type="Gene3D" id="3.40.50.300">
    <property type="entry name" value="P-loop containing nucleotide triphosphate hydrolases"/>
    <property type="match status" value="4"/>
</dbReference>
<dbReference type="Pfam" id="PF07728">
    <property type="entry name" value="AAA_5"/>
    <property type="match status" value="4"/>
</dbReference>
<evidence type="ECO:0000256" key="8">
    <source>
        <dbReference type="ARBA" id="ARBA00023242"/>
    </source>
</evidence>
<dbReference type="SUPFAM" id="SSF52540">
    <property type="entry name" value="P-loop containing nucleoside triphosphate hydrolases"/>
    <property type="match status" value="3"/>
</dbReference>
<evidence type="ECO:0000256" key="5">
    <source>
        <dbReference type="ARBA" id="ARBA00022741"/>
    </source>
</evidence>
<dbReference type="PANTHER" id="PTHR48103">
    <property type="entry name" value="MIDASIN-RELATED"/>
    <property type="match status" value="1"/>
</dbReference>